<gene>
    <name evidence="2" type="ORF">CEXT_399371</name>
</gene>
<keyword evidence="3" id="KW-1185">Reference proteome</keyword>
<comment type="caution">
    <text evidence="2">The sequence shown here is derived from an EMBL/GenBank/DDBJ whole genome shotgun (WGS) entry which is preliminary data.</text>
</comment>
<sequence length="101" mass="11966">MPTENLQMSPSVSLEEGRGERAVPYQSHIKRFSLLRIQRRSLQPTMFSEATELPRQVTLNIKNVIWTFNFQLCLLSFLRKEEEKRLIGSFPHLFDFLLKKK</sequence>
<proteinExistence type="predicted"/>
<accession>A0AAV4QSC8</accession>
<reference evidence="2 3" key="1">
    <citation type="submission" date="2021-06" db="EMBL/GenBank/DDBJ databases">
        <title>Caerostris extrusa draft genome.</title>
        <authorList>
            <person name="Kono N."/>
            <person name="Arakawa K."/>
        </authorList>
    </citation>
    <scope>NUCLEOTIDE SEQUENCE [LARGE SCALE GENOMIC DNA]</scope>
</reference>
<evidence type="ECO:0000313" key="3">
    <source>
        <dbReference type="Proteomes" id="UP001054945"/>
    </source>
</evidence>
<evidence type="ECO:0000256" key="1">
    <source>
        <dbReference type="SAM" id="MobiDB-lite"/>
    </source>
</evidence>
<feature type="compositionally biased region" description="Polar residues" evidence="1">
    <location>
        <begin position="1"/>
        <end position="12"/>
    </location>
</feature>
<feature type="region of interest" description="Disordered" evidence="1">
    <location>
        <begin position="1"/>
        <end position="22"/>
    </location>
</feature>
<protein>
    <submittedName>
        <fullName evidence="2">Uncharacterized protein</fullName>
    </submittedName>
</protein>
<organism evidence="2 3">
    <name type="scientific">Caerostris extrusa</name>
    <name type="common">Bark spider</name>
    <name type="synonym">Caerostris bankana</name>
    <dbReference type="NCBI Taxonomy" id="172846"/>
    <lineage>
        <taxon>Eukaryota</taxon>
        <taxon>Metazoa</taxon>
        <taxon>Ecdysozoa</taxon>
        <taxon>Arthropoda</taxon>
        <taxon>Chelicerata</taxon>
        <taxon>Arachnida</taxon>
        <taxon>Araneae</taxon>
        <taxon>Araneomorphae</taxon>
        <taxon>Entelegynae</taxon>
        <taxon>Araneoidea</taxon>
        <taxon>Araneidae</taxon>
        <taxon>Caerostris</taxon>
    </lineage>
</organism>
<dbReference type="AlphaFoldDB" id="A0AAV4QSC8"/>
<evidence type="ECO:0000313" key="2">
    <source>
        <dbReference type="EMBL" id="GIY11169.1"/>
    </source>
</evidence>
<name>A0AAV4QSC8_CAEEX</name>
<dbReference type="EMBL" id="BPLR01006615">
    <property type="protein sequence ID" value="GIY11169.1"/>
    <property type="molecule type" value="Genomic_DNA"/>
</dbReference>
<dbReference type="Proteomes" id="UP001054945">
    <property type="component" value="Unassembled WGS sequence"/>
</dbReference>